<dbReference type="GO" id="GO:0033260">
    <property type="term" value="P:nuclear DNA replication"/>
    <property type="evidence" value="ECO:0007669"/>
    <property type="project" value="TreeGrafter"/>
</dbReference>
<evidence type="ECO:0000256" key="5">
    <source>
        <dbReference type="SAM" id="MobiDB-lite"/>
    </source>
</evidence>
<protein>
    <submittedName>
        <fullName evidence="6">Uncharacterized protein</fullName>
    </submittedName>
</protein>
<evidence type="ECO:0000256" key="1">
    <source>
        <dbReference type="ARBA" id="ARBA00004123"/>
    </source>
</evidence>
<evidence type="ECO:0000256" key="4">
    <source>
        <dbReference type="ARBA" id="ARBA00025806"/>
    </source>
</evidence>
<name>A0AAP0LF11_9MAGN</name>
<evidence type="ECO:0000313" key="7">
    <source>
        <dbReference type="Proteomes" id="UP001419268"/>
    </source>
</evidence>
<accession>A0AAP0LF11</accession>
<comment type="caution">
    <text evidence="6">The sequence shown here is derived from an EMBL/GenBank/DDBJ whole genome shotgun (WGS) entry which is preliminary data.</text>
</comment>
<sequence length="265" mass="28987">MEKKRSRSEMLPCESSIRSNIPFPTPSLANENQPQHLCADGSAVSSASNKDSMAQSCQMTEKHGQGTFLSVAELSLGRERSSGQPALDMEALKRLGACEPPANFHSPVSSERFGDVSQAYFGYSSVELDLPDSLAPLDLTLKTKIHLVSSSSVKWCHRLSTSNDYSALAQFMSPVGFPLNKEASPFLGPKSATAALFSRSLYSWVFPQSSLPPSVISALNLSAAQGDTDFLLKRQVAWEDSFQVSTICLERMHVTSFMFPHQSLW</sequence>
<evidence type="ECO:0000313" key="6">
    <source>
        <dbReference type="EMBL" id="KAK9167434.1"/>
    </source>
</evidence>
<gene>
    <name evidence="6" type="ORF">Scep_002625</name>
</gene>
<feature type="region of interest" description="Disordered" evidence="5">
    <location>
        <begin position="1"/>
        <end position="45"/>
    </location>
</feature>
<dbReference type="PANTHER" id="PTHR12972">
    <property type="entry name" value="DOWNSTREAM NEIGHBOR OF SON"/>
    <property type="match status" value="1"/>
</dbReference>
<dbReference type="InterPro" id="IPR024861">
    <property type="entry name" value="Donson"/>
</dbReference>
<comment type="subcellular location">
    <subcellularLocation>
        <location evidence="1">Nucleus</location>
    </subcellularLocation>
</comment>
<reference evidence="6 7" key="1">
    <citation type="submission" date="2024-01" db="EMBL/GenBank/DDBJ databases">
        <title>Genome assemblies of Stephania.</title>
        <authorList>
            <person name="Yang L."/>
        </authorList>
    </citation>
    <scope>NUCLEOTIDE SEQUENCE [LARGE SCALE GENOMIC DNA]</scope>
    <source>
        <strain evidence="6">JXDWG</strain>
        <tissue evidence="6">Leaf</tissue>
    </source>
</reference>
<keyword evidence="7" id="KW-1185">Reference proteome</keyword>
<proteinExistence type="inferred from homology"/>
<dbReference type="EMBL" id="JBBNAG010000001">
    <property type="protein sequence ID" value="KAK9167434.1"/>
    <property type="molecule type" value="Genomic_DNA"/>
</dbReference>
<dbReference type="AlphaFoldDB" id="A0AAP0LF11"/>
<evidence type="ECO:0000256" key="3">
    <source>
        <dbReference type="ARBA" id="ARBA00023242"/>
    </source>
</evidence>
<comment type="similarity">
    <text evidence="4">Belongs to the DONSON family.</text>
</comment>
<evidence type="ECO:0000256" key="2">
    <source>
        <dbReference type="ARBA" id="ARBA00022473"/>
    </source>
</evidence>
<dbReference type="PANTHER" id="PTHR12972:SF0">
    <property type="entry name" value="PROTEIN DOWNSTREAM NEIGHBOR OF SON"/>
    <property type="match status" value="1"/>
</dbReference>
<keyword evidence="2" id="KW-0217">Developmental protein</keyword>
<dbReference type="Proteomes" id="UP001419268">
    <property type="component" value="Unassembled WGS sequence"/>
</dbReference>
<keyword evidence="3" id="KW-0539">Nucleus</keyword>
<dbReference type="GO" id="GO:0005634">
    <property type="term" value="C:nucleus"/>
    <property type="evidence" value="ECO:0007669"/>
    <property type="project" value="UniProtKB-SubCell"/>
</dbReference>
<organism evidence="6 7">
    <name type="scientific">Stephania cephalantha</name>
    <dbReference type="NCBI Taxonomy" id="152367"/>
    <lineage>
        <taxon>Eukaryota</taxon>
        <taxon>Viridiplantae</taxon>
        <taxon>Streptophyta</taxon>
        <taxon>Embryophyta</taxon>
        <taxon>Tracheophyta</taxon>
        <taxon>Spermatophyta</taxon>
        <taxon>Magnoliopsida</taxon>
        <taxon>Ranunculales</taxon>
        <taxon>Menispermaceae</taxon>
        <taxon>Menispermoideae</taxon>
        <taxon>Cissampelideae</taxon>
        <taxon>Stephania</taxon>
    </lineage>
</organism>